<dbReference type="EMBL" id="FWWU01000009">
    <property type="protein sequence ID" value="SMB88718.1"/>
    <property type="molecule type" value="Genomic_DNA"/>
</dbReference>
<keyword evidence="1 4" id="KW-0808">Transferase</keyword>
<proteinExistence type="predicted"/>
<dbReference type="InterPro" id="IPR000182">
    <property type="entry name" value="GNAT_dom"/>
</dbReference>
<dbReference type="Proteomes" id="UP000192582">
    <property type="component" value="Unassembled WGS sequence"/>
</dbReference>
<dbReference type="PROSITE" id="PS51186">
    <property type="entry name" value="GNAT"/>
    <property type="match status" value="2"/>
</dbReference>
<feature type="domain" description="N-acetyltransferase" evidence="3">
    <location>
        <begin position="165"/>
        <end position="320"/>
    </location>
</feature>
<accession>A0A1W1V5T7</accession>
<dbReference type="SUPFAM" id="SSF55729">
    <property type="entry name" value="Acyl-CoA N-acyltransferases (Nat)"/>
    <property type="match status" value="2"/>
</dbReference>
<dbReference type="Gene3D" id="3.40.630.30">
    <property type="match status" value="1"/>
</dbReference>
<protein>
    <submittedName>
        <fullName evidence="4">Predicted N-acetyltransferase YhbS</fullName>
    </submittedName>
</protein>
<keyword evidence="5" id="KW-1185">Reference proteome</keyword>
<gene>
    <name evidence="4" type="ORF">SAMN00790413_00153</name>
</gene>
<dbReference type="InterPro" id="IPR050832">
    <property type="entry name" value="Bact_Acetyltransf"/>
</dbReference>
<evidence type="ECO:0000259" key="3">
    <source>
        <dbReference type="PROSITE" id="PS51186"/>
    </source>
</evidence>
<name>A0A1W1V5T7_9DEIO</name>
<evidence type="ECO:0000256" key="1">
    <source>
        <dbReference type="ARBA" id="ARBA00022679"/>
    </source>
</evidence>
<reference evidence="4 5" key="1">
    <citation type="submission" date="2017-04" db="EMBL/GenBank/DDBJ databases">
        <authorList>
            <person name="Afonso C.L."/>
            <person name="Miller P.J."/>
            <person name="Scott M.A."/>
            <person name="Spackman E."/>
            <person name="Goraichik I."/>
            <person name="Dimitrov K.M."/>
            <person name="Suarez D.L."/>
            <person name="Swayne D.E."/>
        </authorList>
    </citation>
    <scope>NUCLEOTIDE SEQUENCE [LARGE SCALE GENOMIC DNA]</scope>
    <source>
        <strain evidence="4 5">KR-140</strain>
    </source>
</reference>
<organism evidence="4 5">
    <name type="scientific">Deinococcus hopiensis KR-140</name>
    <dbReference type="NCBI Taxonomy" id="695939"/>
    <lineage>
        <taxon>Bacteria</taxon>
        <taxon>Thermotogati</taxon>
        <taxon>Deinococcota</taxon>
        <taxon>Deinococci</taxon>
        <taxon>Deinococcales</taxon>
        <taxon>Deinococcaceae</taxon>
        <taxon>Deinococcus</taxon>
    </lineage>
</organism>
<dbReference type="OrthoDB" id="4140682at2"/>
<evidence type="ECO:0000313" key="5">
    <source>
        <dbReference type="Proteomes" id="UP000192582"/>
    </source>
</evidence>
<evidence type="ECO:0000256" key="2">
    <source>
        <dbReference type="ARBA" id="ARBA00023315"/>
    </source>
</evidence>
<dbReference type="RefSeq" id="WP_084047878.1">
    <property type="nucleotide sequence ID" value="NZ_FWWU01000009.1"/>
</dbReference>
<dbReference type="InterPro" id="IPR016181">
    <property type="entry name" value="Acyl_CoA_acyltransferase"/>
</dbReference>
<dbReference type="PANTHER" id="PTHR43877">
    <property type="entry name" value="AMINOALKYLPHOSPHONATE N-ACETYLTRANSFERASE-RELATED-RELATED"/>
    <property type="match status" value="1"/>
</dbReference>
<keyword evidence="2" id="KW-0012">Acyltransferase</keyword>
<dbReference type="PANTHER" id="PTHR43877:SF1">
    <property type="entry name" value="ACETYLTRANSFERASE"/>
    <property type="match status" value="1"/>
</dbReference>
<dbReference type="CDD" id="cd04301">
    <property type="entry name" value="NAT_SF"/>
    <property type="match status" value="1"/>
</dbReference>
<evidence type="ECO:0000313" key="4">
    <source>
        <dbReference type="EMBL" id="SMB88718.1"/>
    </source>
</evidence>
<dbReference type="GO" id="GO:0016747">
    <property type="term" value="F:acyltransferase activity, transferring groups other than amino-acyl groups"/>
    <property type="evidence" value="ECO:0007669"/>
    <property type="project" value="InterPro"/>
</dbReference>
<dbReference type="Pfam" id="PF00583">
    <property type="entry name" value="Acetyltransf_1"/>
    <property type="match status" value="2"/>
</dbReference>
<sequence length="320" mass="35675">MTLLLRSYADADAPAVSALVNGVTGRETTPESLRAEDVRRDPAKFHRRWVAEREGEIQGLGLLNASPFTPPGFLQATILVAPRARGQGVGGLLWREMEAASREEGAAGLSADVLDGDPSSRAWAERRGFCEHAHRFASELDLGTFDESLHAQALRRAEDQRVTFTDLRDADEATVERYLNFVADRLPETPDLTGHPRWPLAQIRETFHLNHDPRPDWLILAVSKEGEWLGTTAMVVYRHANMAYNEFTAVHPEARGRGLALPLKLHAICRARKEGLGVMRTNNHSRNAPMLAVNRRLGFRERPGRFEMHLGLKGNVTSDV</sequence>
<feature type="domain" description="N-acetyltransferase" evidence="3">
    <location>
        <begin position="3"/>
        <end position="152"/>
    </location>
</feature>
<dbReference type="STRING" id="695939.SAMN00790413_00153"/>
<dbReference type="AlphaFoldDB" id="A0A1W1V5T7"/>